<dbReference type="SUPFAM" id="SSF82895">
    <property type="entry name" value="TSP-1 type 1 repeat"/>
    <property type="match status" value="1"/>
</dbReference>
<keyword evidence="2" id="KW-0964">Secreted</keyword>
<evidence type="ECO:0000256" key="3">
    <source>
        <dbReference type="ARBA" id="ARBA00022729"/>
    </source>
</evidence>
<dbReference type="EMBL" id="JASAOG010000027">
    <property type="protein sequence ID" value="KAK0062087.1"/>
    <property type="molecule type" value="Genomic_DNA"/>
</dbReference>
<reference evidence="8" key="1">
    <citation type="journal article" date="2023" name="PLoS Negl. Trop. Dis.">
        <title>A genome sequence for Biomphalaria pfeifferi, the major vector snail for the human-infecting parasite Schistosoma mansoni.</title>
        <authorList>
            <person name="Bu L."/>
            <person name="Lu L."/>
            <person name="Laidemitt M.R."/>
            <person name="Zhang S.M."/>
            <person name="Mutuku M."/>
            <person name="Mkoji G."/>
            <person name="Steinauer M."/>
            <person name="Loker E.S."/>
        </authorList>
    </citation>
    <scope>NUCLEOTIDE SEQUENCE</scope>
    <source>
        <strain evidence="8">KasaAsao</strain>
    </source>
</reference>
<comment type="subcellular location">
    <subcellularLocation>
        <location evidence="1">Secreted</location>
    </subcellularLocation>
</comment>
<evidence type="ECO:0000313" key="9">
    <source>
        <dbReference type="Proteomes" id="UP001233172"/>
    </source>
</evidence>
<evidence type="ECO:0000256" key="7">
    <source>
        <dbReference type="SAM" id="Phobius"/>
    </source>
</evidence>
<dbReference type="PROSITE" id="PS50092">
    <property type="entry name" value="TSP1"/>
    <property type="match status" value="1"/>
</dbReference>
<dbReference type="Proteomes" id="UP001233172">
    <property type="component" value="Unassembled WGS sequence"/>
</dbReference>
<protein>
    <submittedName>
        <fullName evidence="8">Platelet endothelial aggregation receptor 1</fullName>
    </submittedName>
</protein>
<dbReference type="PANTHER" id="PTHR22906:SF43">
    <property type="entry name" value="PROPERDIN"/>
    <property type="match status" value="1"/>
</dbReference>
<keyword evidence="5" id="KW-1015">Disulfide bond</keyword>
<evidence type="ECO:0000256" key="1">
    <source>
        <dbReference type="ARBA" id="ARBA00004613"/>
    </source>
</evidence>
<feature type="region of interest" description="Disordered" evidence="6">
    <location>
        <begin position="326"/>
        <end position="360"/>
    </location>
</feature>
<dbReference type="Gene3D" id="2.20.100.10">
    <property type="entry name" value="Thrombospondin type-1 (TSP1) repeat"/>
    <property type="match status" value="2"/>
</dbReference>
<feature type="compositionally biased region" description="Acidic residues" evidence="6">
    <location>
        <begin position="1"/>
        <end position="19"/>
    </location>
</feature>
<evidence type="ECO:0000256" key="2">
    <source>
        <dbReference type="ARBA" id="ARBA00022525"/>
    </source>
</evidence>
<keyword evidence="7" id="KW-0472">Membrane</keyword>
<gene>
    <name evidence="8" type="ORF">Bpfe_008580</name>
</gene>
<keyword evidence="3" id="KW-0732">Signal</keyword>
<keyword evidence="7" id="KW-0812">Transmembrane</keyword>
<proteinExistence type="predicted"/>
<reference evidence="8" key="2">
    <citation type="submission" date="2023-04" db="EMBL/GenBank/DDBJ databases">
        <authorList>
            <person name="Bu L."/>
            <person name="Lu L."/>
            <person name="Laidemitt M.R."/>
            <person name="Zhang S.M."/>
            <person name="Mutuku M."/>
            <person name="Mkoji G."/>
            <person name="Steinauer M."/>
            <person name="Loker E.S."/>
        </authorList>
    </citation>
    <scope>NUCLEOTIDE SEQUENCE</scope>
    <source>
        <strain evidence="8">KasaAsao</strain>
        <tissue evidence="8">Whole Snail</tissue>
    </source>
</reference>
<evidence type="ECO:0000256" key="5">
    <source>
        <dbReference type="ARBA" id="ARBA00023157"/>
    </source>
</evidence>
<evidence type="ECO:0000313" key="8">
    <source>
        <dbReference type="EMBL" id="KAK0062087.1"/>
    </source>
</evidence>
<feature type="region of interest" description="Disordered" evidence="6">
    <location>
        <begin position="1"/>
        <end position="29"/>
    </location>
</feature>
<organism evidence="8 9">
    <name type="scientific">Biomphalaria pfeifferi</name>
    <name type="common">Bloodfluke planorb</name>
    <name type="synonym">Freshwater snail</name>
    <dbReference type="NCBI Taxonomy" id="112525"/>
    <lineage>
        <taxon>Eukaryota</taxon>
        <taxon>Metazoa</taxon>
        <taxon>Spiralia</taxon>
        <taxon>Lophotrochozoa</taxon>
        <taxon>Mollusca</taxon>
        <taxon>Gastropoda</taxon>
        <taxon>Heterobranchia</taxon>
        <taxon>Euthyneura</taxon>
        <taxon>Panpulmonata</taxon>
        <taxon>Hygrophila</taxon>
        <taxon>Lymnaeoidea</taxon>
        <taxon>Planorbidae</taxon>
        <taxon>Biomphalaria</taxon>
    </lineage>
</organism>
<sequence>MKDGDFMDNDCDGYVDEESRDGKDNDLDGSIDEDIARGYPRDGVWTVWTQWFCANCQATSRFRNRSCTDPSPEYGGLECLGADVERDNAFKGCSYQCQGSSYYVTSTPSTTPTTVLTLAHVTQPRSVNGSWSVWSEWACSSNCSEKKMLQVRNCDSPPPQWGGRPCEGASYRYKSGSCKIICPEDCPAGTWGLNCSGSCGNCFEDCDKNTGKCATCKEGFQQPMQSCIKACGMNTFGLECQGNCLEKCEGSECLERVIGLCPPQASPLKLLWMLLPIALIPVILLFILRYRKVKPVDEVTIIDKVAEVVTKSEVLMKSLTEIQESKTLASKKSSTTKAKKHKPAETYQQRVARRGTEVDN</sequence>
<keyword evidence="8" id="KW-0675">Receptor</keyword>
<keyword evidence="9" id="KW-1185">Reference proteome</keyword>
<evidence type="ECO:0000256" key="6">
    <source>
        <dbReference type="SAM" id="MobiDB-lite"/>
    </source>
</evidence>
<dbReference type="InterPro" id="IPR036383">
    <property type="entry name" value="TSP1_rpt_sf"/>
</dbReference>
<accession>A0AAD8FEL0</accession>
<feature type="compositionally biased region" description="Low complexity" evidence="6">
    <location>
        <begin position="326"/>
        <end position="336"/>
    </location>
</feature>
<comment type="caution">
    <text evidence="8">The sequence shown here is derived from an EMBL/GenBank/DDBJ whole genome shotgun (WGS) entry which is preliminary data.</text>
</comment>
<dbReference type="InterPro" id="IPR052065">
    <property type="entry name" value="Compl_asym_regulator"/>
</dbReference>
<dbReference type="InterPro" id="IPR000884">
    <property type="entry name" value="TSP1_rpt"/>
</dbReference>
<dbReference type="AlphaFoldDB" id="A0AAD8FEL0"/>
<name>A0AAD8FEL0_BIOPF</name>
<keyword evidence="4" id="KW-0677">Repeat</keyword>
<evidence type="ECO:0000256" key="4">
    <source>
        <dbReference type="ARBA" id="ARBA00022737"/>
    </source>
</evidence>
<keyword evidence="7" id="KW-1133">Transmembrane helix</keyword>
<dbReference type="PANTHER" id="PTHR22906">
    <property type="entry name" value="PROPERDIN"/>
    <property type="match status" value="1"/>
</dbReference>
<feature type="transmembrane region" description="Helical" evidence="7">
    <location>
        <begin position="270"/>
        <end position="288"/>
    </location>
</feature>